<dbReference type="Proteomes" id="UP000219036">
    <property type="component" value="Unassembled WGS sequence"/>
</dbReference>
<evidence type="ECO:0000256" key="7">
    <source>
        <dbReference type="SAM" id="SignalP"/>
    </source>
</evidence>
<keyword evidence="2 6" id="KW-0349">Heme</keyword>
<dbReference type="PRINTS" id="PR00606">
    <property type="entry name" value="CYTCHROMECID"/>
</dbReference>
<dbReference type="SUPFAM" id="SSF46626">
    <property type="entry name" value="Cytochrome c"/>
    <property type="match status" value="1"/>
</dbReference>
<keyword evidence="10" id="KW-1185">Reference proteome</keyword>
<dbReference type="EMBL" id="OBEI01000001">
    <property type="protein sequence ID" value="SNZ02448.1"/>
    <property type="molecule type" value="Genomic_DNA"/>
</dbReference>
<feature type="binding site" description="covalent" evidence="6">
    <location>
        <position position="37"/>
    </location>
    <ligand>
        <name>heme c</name>
        <dbReference type="ChEBI" id="CHEBI:61717"/>
    </ligand>
</feature>
<accession>A0A285MZD2</accession>
<evidence type="ECO:0000256" key="2">
    <source>
        <dbReference type="ARBA" id="ARBA00022617"/>
    </source>
</evidence>
<feature type="domain" description="Cytochrome c" evidence="8">
    <location>
        <begin position="19"/>
        <end position="107"/>
    </location>
</feature>
<dbReference type="InterPro" id="IPR036909">
    <property type="entry name" value="Cyt_c-like_dom_sf"/>
</dbReference>
<feature type="binding site" description="covalent" evidence="6">
    <location>
        <position position="33"/>
    </location>
    <ligand>
        <name>heme c</name>
        <dbReference type="ChEBI" id="CHEBI:61717"/>
    </ligand>
</feature>
<dbReference type="GO" id="GO:0009055">
    <property type="term" value="F:electron transfer activity"/>
    <property type="evidence" value="ECO:0007669"/>
    <property type="project" value="InterPro"/>
</dbReference>
<dbReference type="OrthoDB" id="9773456at2"/>
<keyword evidence="7" id="KW-0732">Signal</keyword>
<proteinExistence type="predicted"/>
<evidence type="ECO:0000313" key="9">
    <source>
        <dbReference type="EMBL" id="SNZ02448.1"/>
    </source>
</evidence>
<keyword evidence="4" id="KW-0249">Electron transport</keyword>
<dbReference type="GO" id="GO:0020037">
    <property type="term" value="F:heme binding"/>
    <property type="evidence" value="ECO:0007669"/>
    <property type="project" value="InterPro"/>
</dbReference>
<sequence>MKKIMTAAVLGLAITAAGAMAADGGALFKSKGCAACHQASVDTVGPSLKKIAQAYKGKEGDLVKFLKGEAKPIVDPAKFGIMKPQLNTTKAMSDDELKAMAEFMLSH</sequence>
<organism evidence="9 10">
    <name type="scientific">Persephonella hydrogeniphila</name>
    <dbReference type="NCBI Taxonomy" id="198703"/>
    <lineage>
        <taxon>Bacteria</taxon>
        <taxon>Pseudomonadati</taxon>
        <taxon>Aquificota</taxon>
        <taxon>Aquificia</taxon>
        <taxon>Aquificales</taxon>
        <taxon>Hydrogenothermaceae</taxon>
        <taxon>Persephonella</taxon>
    </lineage>
</organism>
<dbReference type="GO" id="GO:0005506">
    <property type="term" value="F:iron ion binding"/>
    <property type="evidence" value="ECO:0007669"/>
    <property type="project" value="InterPro"/>
</dbReference>
<dbReference type="AlphaFoldDB" id="A0A285MZD2"/>
<reference evidence="10" key="1">
    <citation type="submission" date="2017-09" db="EMBL/GenBank/DDBJ databases">
        <authorList>
            <person name="Varghese N."/>
            <person name="Submissions S."/>
        </authorList>
    </citation>
    <scope>NUCLEOTIDE SEQUENCE [LARGE SCALE GENOMIC DNA]</scope>
    <source>
        <strain evidence="10">DSM 15103</strain>
    </source>
</reference>
<dbReference type="PROSITE" id="PS51007">
    <property type="entry name" value="CYTC"/>
    <property type="match status" value="1"/>
</dbReference>
<keyword evidence="1" id="KW-0813">Transport</keyword>
<keyword evidence="3 6" id="KW-0479">Metal-binding</keyword>
<comment type="PTM">
    <text evidence="6">Binds 1 heme c group covalently per subunit.</text>
</comment>
<feature type="chain" id="PRO_5011995666" evidence="7">
    <location>
        <begin position="22"/>
        <end position="107"/>
    </location>
</feature>
<evidence type="ECO:0000256" key="3">
    <source>
        <dbReference type="ARBA" id="ARBA00022723"/>
    </source>
</evidence>
<evidence type="ECO:0000256" key="5">
    <source>
        <dbReference type="ARBA" id="ARBA00023004"/>
    </source>
</evidence>
<evidence type="ECO:0000256" key="1">
    <source>
        <dbReference type="ARBA" id="ARBA00022448"/>
    </source>
</evidence>
<protein>
    <submittedName>
        <fullName evidence="9">Cytochrome c</fullName>
    </submittedName>
</protein>
<evidence type="ECO:0000313" key="10">
    <source>
        <dbReference type="Proteomes" id="UP000219036"/>
    </source>
</evidence>
<dbReference type="InterPro" id="IPR002324">
    <property type="entry name" value="Cyt_c_ID"/>
</dbReference>
<dbReference type="Gene3D" id="1.10.760.10">
    <property type="entry name" value="Cytochrome c-like domain"/>
    <property type="match status" value="1"/>
</dbReference>
<keyword evidence="5 6" id="KW-0408">Iron</keyword>
<dbReference type="RefSeq" id="WP_096999328.1">
    <property type="nucleotide sequence ID" value="NZ_OBEI01000001.1"/>
</dbReference>
<gene>
    <name evidence="9" type="ORF">SAMN06265182_0123</name>
</gene>
<evidence type="ECO:0000259" key="8">
    <source>
        <dbReference type="PROSITE" id="PS51007"/>
    </source>
</evidence>
<evidence type="ECO:0000256" key="6">
    <source>
        <dbReference type="PIRSR" id="PIRSR602324-1"/>
    </source>
</evidence>
<dbReference type="Pfam" id="PF00034">
    <property type="entry name" value="Cytochrom_C"/>
    <property type="match status" value="1"/>
</dbReference>
<name>A0A285MZD2_9AQUI</name>
<evidence type="ECO:0000256" key="4">
    <source>
        <dbReference type="ARBA" id="ARBA00022982"/>
    </source>
</evidence>
<dbReference type="InterPro" id="IPR009056">
    <property type="entry name" value="Cyt_c-like_dom"/>
</dbReference>
<feature type="signal peptide" evidence="7">
    <location>
        <begin position="1"/>
        <end position="21"/>
    </location>
</feature>